<evidence type="ECO:0000256" key="5">
    <source>
        <dbReference type="ARBA" id="ARBA00022691"/>
    </source>
</evidence>
<evidence type="ECO:0000313" key="7">
    <source>
        <dbReference type="EMBL" id="KIH76044.1"/>
    </source>
</evidence>
<dbReference type="RefSeq" id="WP_040100001.1">
    <property type="nucleotide sequence ID" value="NZ_JWJD01000005.1"/>
</dbReference>
<dbReference type="AlphaFoldDB" id="A0A0C2DRH5"/>
<sequence>MEQKWLEIHISVPAAAVDLVCHELAALGSTGVQVFERKLDTFVVPDPEADAPDTYPLQAYFAATEDQAELAQRISEALAPLHAAFPGNWSDPRMVPVAGDDWAEGWKQHFPVFRVGGLVVRPSWEEVTPASGEVLVTLDPGMAFGTGTHGTTRLCLEVLVETLAAQENAPRVLDVGTGSGILAIAAAVLGAAQVVACDIDEEACRVAAENAAANGVADAIEITVRPLEELGSGFDIVLANILAEENVRLAAELVARLTSGGTLILSGILQEKEALVRKGFAPFALAGPQVSYRDEWVCLTYRRVG</sequence>
<feature type="binding site" evidence="6">
    <location>
        <position position="152"/>
    </location>
    <ligand>
        <name>S-adenosyl-L-methionine</name>
        <dbReference type="ChEBI" id="CHEBI:59789"/>
    </ligand>
</feature>
<dbReference type="InterPro" id="IPR029063">
    <property type="entry name" value="SAM-dependent_MTases_sf"/>
</dbReference>
<dbReference type="EC" id="2.1.1.-" evidence="6"/>
<dbReference type="Pfam" id="PF06325">
    <property type="entry name" value="PrmA"/>
    <property type="match status" value="1"/>
</dbReference>
<dbReference type="InterPro" id="IPR050078">
    <property type="entry name" value="Ribosomal_L11_MeTrfase_PrmA"/>
</dbReference>
<dbReference type="GO" id="GO:0005737">
    <property type="term" value="C:cytoplasm"/>
    <property type="evidence" value="ECO:0007669"/>
    <property type="project" value="UniProtKB-SubCell"/>
</dbReference>
<dbReference type="EMBL" id="JWJD01000005">
    <property type="protein sequence ID" value="KIH76044.1"/>
    <property type="molecule type" value="Genomic_DNA"/>
</dbReference>
<accession>A0A0C2DRH5</accession>
<dbReference type="CDD" id="cd02440">
    <property type="entry name" value="AdoMet_MTases"/>
    <property type="match status" value="1"/>
</dbReference>
<name>A0A0C2DRH5_9BACT</name>
<evidence type="ECO:0000313" key="8">
    <source>
        <dbReference type="Proteomes" id="UP000035068"/>
    </source>
</evidence>
<dbReference type="SUPFAM" id="SSF53335">
    <property type="entry name" value="S-adenosyl-L-methionine-dependent methyltransferases"/>
    <property type="match status" value="1"/>
</dbReference>
<dbReference type="Proteomes" id="UP000035068">
    <property type="component" value="Unassembled WGS sequence"/>
</dbReference>
<dbReference type="NCBIfam" id="TIGR00406">
    <property type="entry name" value="prmA"/>
    <property type="match status" value="1"/>
</dbReference>
<organism evidence="7 8">
    <name type="scientific">Geoalkalibacter ferrihydriticus DSM 17813</name>
    <dbReference type="NCBI Taxonomy" id="1121915"/>
    <lineage>
        <taxon>Bacteria</taxon>
        <taxon>Pseudomonadati</taxon>
        <taxon>Thermodesulfobacteriota</taxon>
        <taxon>Desulfuromonadia</taxon>
        <taxon>Desulfuromonadales</taxon>
        <taxon>Geoalkalibacteraceae</taxon>
        <taxon>Geoalkalibacter</taxon>
    </lineage>
</organism>
<comment type="caution">
    <text evidence="7">The sequence shown here is derived from an EMBL/GenBank/DDBJ whole genome shotgun (WGS) entry which is preliminary data.</text>
</comment>
<dbReference type="PANTHER" id="PTHR43648:SF1">
    <property type="entry name" value="ELECTRON TRANSFER FLAVOPROTEIN BETA SUBUNIT LYSINE METHYLTRANSFERASE"/>
    <property type="match status" value="1"/>
</dbReference>
<dbReference type="GO" id="GO:0016279">
    <property type="term" value="F:protein-lysine N-methyltransferase activity"/>
    <property type="evidence" value="ECO:0007669"/>
    <property type="project" value="RHEA"/>
</dbReference>
<dbReference type="GO" id="GO:0032259">
    <property type="term" value="P:methylation"/>
    <property type="evidence" value="ECO:0007669"/>
    <property type="project" value="UniProtKB-KW"/>
</dbReference>
<evidence type="ECO:0000256" key="1">
    <source>
        <dbReference type="ARBA" id="ARBA00009741"/>
    </source>
</evidence>
<dbReference type="PIRSF" id="PIRSF000401">
    <property type="entry name" value="RPL11_MTase"/>
    <property type="match status" value="1"/>
</dbReference>
<evidence type="ECO:0000256" key="2">
    <source>
        <dbReference type="ARBA" id="ARBA00022490"/>
    </source>
</evidence>
<comment type="similarity">
    <text evidence="1 6">Belongs to the methyltransferase superfamily. PrmA family.</text>
</comment>
<dbReference type="PANTHER" id="PTHR43648">
    <property type="entry name" value="ELECTRON TRANSFER FLAVOPROTEIN BETA SUBUNIT LYSINE METHYLTRANSFERASE"/>
    <property type="match status" value="1"/>
</dbReference>
<evidence type="ECO:0000256" key="4">
    <source>
        <dbReference type="ARBA" id="ARBA00022679"/>
    </source>
</evidence>
<reference evidence="7 8" key="1">
    <citation type="submission" date="2014-12" db="EMBL/GenBank/DDBJ databases">
        <title>Genomes of Geoalkalibacter ferrihydriticus and Geoalkalibacter subterraneus, two haloalkaliphilic metal-reducing members of the Geobacteraceae.</title>
        <authorList>
            <person name="Badalamenti J.P."/>
            <person name="Torres C.I."/>
            <person name="Krajmalnik-Brown R."/>
            <person name="Bond D.R."/>
        </authorList>
    </citation>
    <scope>NUCLEOTIDE SEQUENCE [LARGE SCALE GENOMIC DNA]</scope>
    <source>
        <strain evidence="7 8">DSM 17813</strain>
    </source>
</reference>
<keyword evidence="5 6" id="KW-0949">S-adenosyl-L-methionine</keyword>
<proteinExistence type="inferred from homology"/>
<dbReference type="InterPro" id="IPR004498">
    <property type="entry name" value="Ribosomal_PrmA_MeTrfase"/>
</dbReference>
<dbReference type="HAMAP" id="MF_00735">
    <property type="entry name" value="Methyltr_PrmA"/>
    <property type="match status" value="1"/>
</dbReference>
<keyword evidence="8" id="KW-1185">Reference proteome</keyword>
<keyword evidence="4 6" id="KW-0808">Transferase</keyword>
<gene>
    <name evidence="6" type="primary">prmA</name>
    <name evidence="7" type="ORF">GFER_12325</name>
</gene>
<comment type="catalytic activity">
    <reaction evidence="6">
        <text>L-lysyl-[protein] + 3 S-adenosyl-L-methionine = N(6),N(6),N(6)-trimethyl-L-lysyl-[protein] + 3 S-adenosyl-L-homocysteine + 3 H(+)</text>
        <dbReference type="Rhea" id="RHEA:54192"/>
        <dbReference type="Rhea" id="RHEA-COMP:9752"/>
        <dbReference type="Rhea" id="RHEA-COMP:13826"/>
        <dbReference type="ChEBI" id="CHEBI:15378"/>
        <dbReference type="ChEBI" id="CHEBI:29969"/>
        <dbReference type="ChEBI" id="CHEBI:57856"/>
        <dbReference type="ChEBI" id="CHEBI:59789"/>
        <dbReference type="ChEBI" id="CHEBI:61961"/>
    </reaction>
</comment>
<keyword evidence="7" id="KW-0689">Ribosomal protein</keyword>
<dbReference type="GO" id="GO:0005840">
    <property type="term" value="C:ribosome"/>
    <property type="evidence" value="ECO:0007669"/>
    <property type="project" value="UniProtKB-KW"/>
</dbReference>
<feature type="binding site" evidence="6">
    <location>
        <position position="176"/>
    </location>
    <ligand>
        <name>S-adenosyl-L-methionine</name>
        <dbReference type="ChEBI" id="CHEBI:59789"/>
    </ligand>
</feature>
<evidence type="ECO:0000256" key="6">
    <source>
        <dbReference type="HAMAP-Rule" id="MF_00735"/>
    </source>
</evidence>
<evidence type="ECO:0000256" key="3">
    <source>
        <dbReference type="ARBA" id="ARBA00022603"/>
    </source>
</evidence>
<keyword evidence="2 6" id="KW-0963">Cytoplasm</keyword>
<feature type="binding site" evidence="6">
    <location>
        <position position="198"/>
    </location>
    <ligand>
        <name>S-adenosyl-L-methionine</name>
        <dbReference type="ChEBI" id="CHEBI:59789"/>
    </ligand>
</feature>
<feature type="binding site" evidence="6">
    <location>
        <position position="240"/>
    </location>
    <ligand>
        <name>S-adenosyl-L-methionine</name>
        <dbReference type="ChEBI" id="CHEBI:59789"/>
    </ligand>
</feature>
<dbReference type="Gene3D" id="3.40.50.150">
    <property type="entry name" value="Vaccinia Virus protein VP39"/>
    <property type="match status" value="1"/>
</dbReference>
<comment type="function">
    <text evidence="6">Methylates ribosomal protein L11.</text>
</comment>
<keyword evidence="3 6" id="KW-0489">Methyltransferase</keyword>
<protein>
    <recommendedName>
        <fullName evidence="6">Ribosomal protein L11 methyltransferase</fullName>
        <shortName evidence="6">L11 Mtase</shortName>
        <ecNumber evidence="6">2.1.1.-</ecNumber>
    </recommendedName>
</protein>
<comment type="subcellular location">
    <subcellularLocation>
        <location evidence="6">Cytoplasm</location>
    </subcellularLocation>
</comment>
<keyword evidence="7" id="KW-0687">Ribonucleoprotein</keyword>